<reference evidence="1 2" key="1">
    <citation type="journal article" date="2006" name="PLoS Genet.">
        <title>Comparative genomics of emerging human ehrlichiosis agents.</title>
        <authorList>
            <person name="Dunning Hotopp J.C."/>
            <person name="Lin M."/>
            <person name="Madupu R."/>
            <person name="Crabtree J."/>
            <person name="Angiuoli S.V."/>
            <person name="Eisen J.A."/>
            <person name="Seshadri R."/>
            <person name="Ren Q."/>
            <person name="Wu M."/>
            <person name="Utterback T.R."/>
            <person name="Smith S."/>
            <person name="Lewis M."/>
            <person name="Khouri H."/>
            <person name="Zhang C."/>
            <person name="Niu H."/>
            <person name="Lin Q."/>
            <person name="Ohashi N."/>
            <person name="Zhi N."/>
            <person name="Nelson W."/>
            <person name="Brinkac L.M."/>
            <person name="Dodson R.J."/>
            <person name="Rosovitz M.J."/>
            <person name="Sundaram J."/>
            <person name="Daugherty S.C."/>
            <person name="Davidsen T."/>
            <person name="Durkin A.S."/>
            <person name="Gwinn M."/>
            <person name="Haft D.H."/>
            <person name="Selengut J.D."/>
            <person name="Sullivan S.A."/>
            <person name="Zafar N."/>
            <person name="Zhou L."/>
            <person name="Benahmed F."/>
            <person name="Forberger H."/>
            <person name="Halpin R."/>
            <person name="Mulligan S."/>
            <person name="Robinson J."/>
            <person name="White O."/>
            <person name="Rikihisa Y."/>
            <person name="Tettelin H."/>
        </authorList>
    </citation>
    <scope>NUCLEOTIDE SEQUENCE [LARGE SCALE GENOMIC DNA]</scope>
    <source>
        <strain evidence="2">ATCC VR-367 / Miyayama</strain>
    </source>
</reference>
<protein>
    <submittedName>
        <fullName evidence="1">Uncharacterized protein</fullName>
    </submittedName>
</protein>
<keyword evidence="2" id="KW-1185">Reference proteome</keyword>
<dbReference type="KEGG" id="nse:NSE_0834"/>
<organism evidence="1 2">
    <name type="scientific">Ehrlichia sennetsu (strain ATCC VR-367 / Miyayama)</name>
    <name type="common">Neorickettsia sennetsu</name>
    <dbReference type="NCBI Taxonomy" id="222891"/>
    <lineage>
        <taxon>Bacteria</taxon>
        <taxon>Pseudomonadati</taxon>
        <taxon>Pseudomonadota</taxon>
        <taxon>Alphaproteobacteria</taxon>
        <taxon>Rickettsiales</taxon>
        <taxon>Anaplasmataceae</taxon>
        <taxon>Ehrlichia</taxon>
    </lineage>
</organism>
<evidence type="ECO:0000313" key="1">
    <source>
        <dbReference type="EMBL" id="ABD45883.1"/>
    </source>
</evidence>
<dbReference type="AlphaFoldDB" id="Q2GCU3"/>
<name>Q2GCU3_EHRS3</name>
<proteinExistence type="predicted"/>
<gene>
    <name evidence="1" type="ordered locus">NSE_0834</name>
</gene>
<dbReference type="HOGENOM" id="CLU_2917937_0_0_5"/>
<accession>Q2GCU3</accession>
<evidence type="ECO:0000313" key="2">
    <source>
        <dbReference type="Proteomes" id="UP000001942"/>
    </source>
</evidence>
<dbReference type="Proteomes" id="UP000001942">
    <property type="component" value="Chromosome"/>
</dbReference>
<dbReference type="EMBL" id="CP000237">
    <property type="protein sequence ID" value="ABD45883.1"/>
    <property type="molecule type" value="Genomic_DNA"/>
</dbReference>
<sequence>MFPVLSRVGTSYDGILLWIGEPVTEEIALALLQHVSGEYFADLNQIPIHRKQRDRYRSRTS</sequence>